<feature type="non-terminal residue" evidence="2">
    <location>
        <position position="1"/>
    </location>
</feature>
<dbReference type="EMBL" id="GBEZ01025105">
    <property type="protein sequence ID" value="JAC61946.1"/>
    <property type="molecule type" value="Transcribed_RNA"/>
</dbReference>
<feature type="non-terminal residue" evidence="2">
    <location>
        <position position="103"/>
    </location>
</feature>
<feature type="compositionally biased region" description="Basic and acidic residues" evidence="1">
    <location>
        <begin position="89"/>
        <end position="103"/>
    </location>
</feature>
<protein>
    <submittedName>
        <fullName evidence="2">Uncharacterized protein</fullName>
    </submittedName>
</protein>
<gene>
    <name evidence="2" type="ORF">TSPGSL018_24716</name>
</gene>
<organism evidence="2">
    <name type="scientific">Tetraselmis sp. GSL018</name>
    <dbReference type="NCBI Taxonomy" id="582737"/>
    <lineage>
        <taxon>Eukaryota</taxon>
        <taxon>Viridiplantae</taxon>
        <taxon>Chlorophyta</taxon>
        <taxon>core chlorophytes</taxon>
        <taxon>Chlorodendrophyceae</taxon>
        <taxon>Chlorodendrales</taxon>
        <taxon>Chlorodendraceae</taxon>
        <taxon>Tetraselmis</taxon>
    </lineage>
</organism>
<evidence type="ECO:0000256" key="1">
    <source>
        <dbReference type="SAM" id="MobiDB-lite"/>
    </source>
</evidence>
<dbReference type="AlphaFoldDB" id="A0A061QUD1"/>
<feature type="compositionally biased region" description="Polar residues" evidence="1">
    <location>
        <begin position="1"/>
        <end position="13"/>
    </location>
</feature>
<proteinExistence type="predicted"/>
<accession>A0A061QUD1</accession>
<sequence>VFTSATSKGQGTRSCGGFQAGHGEGTGLNRRARVFGSKRKQCSCDEIVKGRREGERVQSGKAKTMAATGLYQGRKGGGVAGKEKRGRKREGGGDRERGMEGCA</sequence>
<name>A0A061QUD1_9CHLO</name>
<evidence type="ECO:0000313" key="2">
    <source>
        <dbReference type="EMBL" id="JAC61946.1"/>
    </source>
</evidence>
<feature type="region of interest" description="Disordered" evidence="1">
    <location>
        <begin position="55"/>
        <end position="103"/>
    </location>
</feature>
<feature type="region of interest" description="Disordered" evidence="1">
    <location>
        <begin position="1"/>
        <end position="32"/>
    </location>
</feature>
<reference evidence="2" key="1">
    <citation type="submission" date="2014-05" db="EMBL/GenBank/DDBJ databases">
        <title>The transcriptome of the halophilic microalga Tetraselmis sp. GSL018 isolated from the Great Salt Lake, Utah.</title>
        <authorList>
            <person name="Jinkerson R.E."/>
            <person name="D'Adamo S."/>
            <person name="Posewitz M.C."/>
        </authorList>
    </citation>
    <scope>NUCLEOTIDE SEQUENCE</scope>
    <source>
        <strain evidence="2">GSL018</strain>
    </source>
</reference>